<dbReference type="eggNOG" id="COG1525">
    <property type="taxonomic scope" value="Bacteria"/>
</dbReference>
<dbReference type="STRING" id="246194.CHY_1698"/>
<feature type="transmembrane region" description="Helical" evidence="6">
    <location>
        <begin position="25"/>
        <end position="46"/>
    </location>
</feature>
<keyword evidence="6" id="KW-0812">Transmembrane</keyword>
<organism evidence="8 9">
    <name type="scientific">Carboxydothermus hydrogenoformans (strain ATCC BAA-161 / DSM 6008 / Z-2901)</name>
    <dbReference type="NCBI Taxonomy" id="246194"/>
    <lineage>
        <taxon>Bacteria</taxon>
        <taxon>Bacillati</taxon>
        <taxon>Bacillota</taxon>
        <taxon>Clostridia</taxon>
        <taxon>Thermoanaerobacterales</taxon>
        <taxon>Thermoanaerobacteraceae</taxon>
        <taxon>Carboxydothermus</taxon>
    </lineage>
</organism>
<evidence type="ECO:0000256" key="4">
    <source>
        <dbReference type="ARBA" id="ARBA00023159"/>
    </source>
</evidence>
<dbReference type="Pfam" id="PF02805">
    <property type="entry name" value="Ada_Zn_binding"/>
    <property type="match status" value="1"/>
</dbReference>
<dbReference type="InterPro" id="IPR004026">
    <property type="entry name" value="Ada_DNA_repair_Zn-bd"/>
</dbReference>
<reference evidence="8 9" key="1">
    <citation type="journal article" date="2005" name="PLoS Genet.">
        <title>Life in hot carbon monoxide: the complete genome sequence of Carboxydothermus hydrogenoformans Z-2901.</title>
        <authorList>
            <person name="Wu M."/>
            <person name="Ren Q."/>
            <person name="Durkin A.S."/>
            <person name="Daugherty S.C."/>
            <person name="Brinkac L.M."/>
            <person name="Dodson R.J."/>
            <person name="Madupu R."/>
            <person name="Sullivan S.A."/>
            <person name="Kolonay J.F."/>
            <person name="Haft D.H."/>
            <person name="Nelson W.C."/>
            <person name="Tallon L.J."/>
            <person name="Jones K.M."/>
            <person name="Ulrich L.E."/>
            <person name="Gonzalez J.M."/>
            <person name="Zhulin I.B."/>
            <person name="Robb F.T."/>
            <person name="Eisen J.A."/>
        </authorList>
    </citation>
    <scope>NUCLEOTIDE SEQUENCE [LARGE SCALE GENOMIC DNA]</scope>
    <source>
        <strain evidence="9">ATCC BAA-161 / DSM 6008 / Z-2901</strain>
    </source>
</reference>
<dbReference type="EMBL" id="CP000141">
    <property type="protein sequence ID" value="ABB14823.1"/>
    <property type="molecule type" value="Genomic_DNA"/>
</dbReference>
<sequence length="372" mass="41994">MSFKMDQPEKFPWFRKIPGFRSGKPLNMIIASIFYLTYLVMAISIIRESSNNFWETVAIFSLVFLLPISLIASIFLAFKRDPLWKKWLAGAGIAFLVFFVSVINSPTSQAPNNNASKPTSKQEVVATSQQNQSTTDSISSEKTPTIAPQSQNSQTNENTQQSSQDQQAPIPLIAAKVTKVVDGDTIYVRLPNGSEEKVRFIGVDTPESTIQHEPYGNEASNYTKSKLAGKTVYLEKDVSERDKYGRLLRYIWLAKPKEISESEIRSKMFNAILLLGGYAQVATYPPDVKYVDYFVKFQQEAREAEKGLWGISPTQEEDISLAIQYVGNKNSRKFHYEDCRWAKKIAPSNRVYFKSREAAINAGYVPCKVCNP</sequence>
<proteinExistence type="predicted"/>
<keyword evidence="4" id="KW-0010">Activator</keyword>
<keyword evidence="3" id="KW-0378">Hydrolase</keyword>
<evidence type="ECO:0000256" key="2">
    <source>
        <dbReference type="ARBA" id="ARBA00022759"/>
    </source>
</evidence>
<evidence type="ECO:0000259" key="7">
    <source>
        <dbReference type="PROSITE" id="PS50830"/>
    </source>
</evidence>
<gene>
    <name evidence="8" type="ordered locus">CHY_1698</name>
</gene>
<feature type="domain" description="TNase-like" evidence="7">
    <location>
        <begin position="171"/>
        <end position="311"/>
    </location>
</feature>
<keyword evidence="6" id="KW-0472">Membrane</keyword>
<dbReference type="KEGG" id="chy:CHY_1698"/>
<feature type="transmembrane region" description="Helical" evidence="6">
    <location>
        <begin position="58"/>
        <end position="78"/>
    </location>
</feature>
<dbReference type="FunCoup" id="Q3ABG6">
    <property type="interactions" value="9"/>
</dbReference>
<dbReference type="SUPFAM" id="SSF50199">
    <property type="entry name" value="Staphylococcal nuclease"/>
    <property type="match status" value="1"/>
</dbReference>
<evidence type="ECO:0000313" key="9">
    <source>
        <dbReference type="Proteomes" id="UP000002706"/>
    </source>
</evidence>
<evidence type="ECO:0000256" key="3">
    <source>
        <dbReference type="ARBA" id="ARBA00022801"/>
    </source>
</evidence>
<feature type="transmembrane region" description="Helical" evidence="6">
    <location>
        <begin position="87"/>
        <end position="104"/>
    </location>
</feature>
<dbReference type="GO" id="GO:0008168">
    <property type="term" value="F:methyltransferase activity"/>
    <property type="evidence" value="ECO:0007669"/>
    <property type="project" value="InterPro"/>
</dbReference>
<name>Q3ABG6_CARHZ</name>
<dbReference type="InterPro" id="IPR035437">
    <property type="entry name" value="SNase_OB-fold_sf"/>
</dbReference>
<dbReference type="Gene3D" id="2.40.50.90">
    <property type="match status" value="1"/>
</dbReference>
<feature type="compositionally biased region" description="Polar residues" evidence="5">
    <location>
        <begin position="109"/>
        <end position="148"/>
    </location>
</feature>
<dbReference type="GO" id="GO:0008270">
    <property type="term" value="F:zinc ion binding"/>
    <property type="evidence" value="ECO:0007669"/>
    <property type="project" value="InterPro"/>
</dbReference>
<keyword evidence="9" id="KW-1185">Reference proteome</keyword>
<feature type="compositionally biased region" description="Low complexity" evidence="5">
    <location>
        <begin position="149"/>
        <end position="167"/>
    </location>
</feature>
<feature type="region of interest" description="Disordered" evidence="5">
    <location>
        <begin position="109"/>
        <end position="167"/>
    </location>
</feature>
<protein>
    <submittedName>
        <fullName evidence="8">Prophage LambdaCh01, nuclease domain protein</fullName>
    </submittedName>
</protein>
<dbReference type="InterPro" id="IPR016071">
    <property type="entry name" value="Staphylococal_nuclease_OB-fold"/>
</dbReference>
<accession>Q3ABG6</accession>
<keyword evidence="2" id="KW-0255">Endonuclease</keyword>
<dbReference type="HOGENOM" id="CLU_743334_0_0_9"/>
<dbReference type="PROSITE" id="PS50830">
    <property type="entry name" value="TNASE_3"/>
    <property type="match status" value="1"/>
</dbReference>
<dbReference type="InterPro" id="IPR035451">
    <property type="entry name" value="Ada-like_dom_sf"/>
</dbReference>
<dbReference type="GO" id="GO:0003677">
    <property type="term" value="F:DNA binding"/>
    <property type="evidence" value="ECO:0007669"/>
    <property type="project" value="InterPro"/>
</dbReference>
<dbReference type="Pfam" id="PF00565">
    <property type="entry name" value="SNase"/>
    <property type="match status" value="1"/>
</dbReference>
<dbReference type="Proteomes" id="UP000002706">
    <property type="component" value="Chromosome"/>
</dbReference>
<dbReference type="GO" id="GO:0006355">
    <property type="term" value="P:regulation of DNA-templated transcription"/>
    <property type="evidence" value="ECO:0007669"/>
    <property type="project" value="InterPro"/>
</dbReference>
<evidence type="ECO:0000313" key="8">
    <source>
        <dbReference type="EMBL" id="ABB14823.1"/>
    </source>
</evidence>
<evidence type="ECO:0000256" key="5">
    <source>
        <dbReference type="SAM" id="MobiDB-lite"/>
    </source>
</evidence>
<dbReference type="AlphaFoldDB" id="Q3ABG6"/>
<dbReference type="GO" id="GO:0016787">
    <property type="term" value="F:hydrolase activity"/>
    <property type="evidence" value="ECO:0007669"/>
    <property type="project" value="UniProtKB-KW"/>
</dbReference>
<evidence type="ECO:0000256" key="1">
    <source>
        <dbReference type="ARBA" id="ARBA00022722"/>
    </source>
</evidence>
<dbReference type="PANTHER" id="PTHR12302">
    <property type="entry name" value="EBNA2 BINDING PROTEIN P100"/>
    <property type="match status" value="1"/>
</dbReference>
<dbReference type="GO" id="GO:0006281">
    <property type="term" value="P:DNA repair"/>
    <property type="evidence" value="ECO:0007669"/>
    <property type="project" value="InterPro"/>
</dbReference>
<dbReference type="SUPFAM" id="SSF57884">
    <property type="entry name" value="Ada DNA repair protein, N-terminal domain (N-Ada 10)"/>
    <property type="match status" value="1"/>
</dbReference>
<evidence type="ECO:0000256" key="6">
    <source>
        <dbReference type="SAM" id="Phobius"/>
    </source>
</evidence>
<dbReference type="RefSeq" id="WP_011344593.1">
    <property type="nucleotide sequence ID" value="NC_007503.1"/>
</dbReference>
<dbReference type="PANTHER" id="PTHR12302:SF3">
    <property type="entry name" value="SERINE_THREONINE-PROTEIN KINASE 31"/>
    <property type="match status" value="1"/>
</dbReference>
<dbReference type="SMART" id="SM00318">
    <property type="entry name" value="SNc"/>
    <property type="match status" value="1"/>
</dbReference>
<dbReference type="GO" id="GO:0004519">
    <property type="term" value="F:endonuclease activity"/>
    <property type="evidence" value="ECO:0007669"/>
    <property type="project" value="UniProtKB-KW"/>
</dbReference>
<dbReference type="Gene3D" id="3.40.10.10">
    <property type="entry name" value="DNA Methylphosphotriester Repair Domain"/>
    <property type="match status" value="1"/>
</dbReference>
<keyword evidence="1" id="KW-0540">Nuclease</keyword>
<dbReference type="InParanoid" id="Q3ABG6"/>
<keyword evidence="6" id="KW-1133">Transmembrane helix</keyword>